<evidence type="ECO:0000256" key="1">
    <source>
        <dbReference type="SAM" id="MobiDB-lite"/>
    </source>
</evidence>
<dbReference type="InParanoid" id="A0A3Q7FNY5"/>
<organism evidence="2">
    <name type="scientific">Solanum lycopersicum</name>
    <name type="common">Tomato</name>
    <name type="synonym">Lycopersicon esculentum</name>
    <dbReference type="NCBI Taxonomy" id="4081"/>
    <lineage>
        <taxon>Eukaryota</taxon>
        <taxon>Viridiplantae</taxon>
        <taxon>Streptophyta</taxon>
        <taxon>Embryophyta</taxon>
        <taxon>Tracheophyta</taxon>
        <taxon>Spermatophyta</taxon>
        <taxon>Magnoliopsida</taxon>
        <taxon>eudicotyledons</taxon>
        <taxon>Gunneridae</taxon>
        <taxon>Pentapetalae</taxon>
        <taxon>asterids</taxon>
        <taxon>lamiids</taxon>
        <taxon>Solanales</taxon>
        <taxon>Solanaceae</taxon>
        <taxon>Solanoideae</taxon>
        <taxon>Solaneae</taxon>
        <taxon>Solanum</taxon>
        <taxon>Solanum subgen. Lycopersicon</taxon>
    </lineage>
</organism>
<dbReference type="Gramene" id="Solyc03g098505.1.1">
    <property type="protein sequence ID" value="Solyc03g098505.1.1"/>
    <property type="gene ID" value="Solyc03g098505.1"/>
</dbReference>
<evidence type="ECO:0000313" key="3">
    <source>
        <dbReference type="Proteomes" id="UP000004994"/>
    </source>
</evidence>
<dbReference type="Proteomes" id="UP000004994">
    <property type="component" value="Chromosome 3"/>
</dbReference>
<accession>A0A3Q7FNY5</accession>
<dbReference type="EnsemblPlants" id="Solyc03g098505.1.1">
    <property type="protein sequence ID" value="Solyc03g098505.1.1"/>
    <property type="gene ID" value="Solyc03g098505.1"/>
</dbReference>
<keyword evidence="3" id="KW-1185">Reference proteome</keyword>
<evidence type="ECO:0000313" key="2">
    <source>
        <dbReference type="EnsemblPlants" id="Solyc03g098505.1.1"/>
    </source>
</evidence>
<proteinExistence type="predicted"/>
<reference evidence="2" key="2">
    <citation type="submission" date="2019-01" db="UniProtKB">
        <authorList>
            <consortium name="EnsemblPlants"/>
        </authorList>
    </citation>
    <scope>IDENTIFICATION</scope>
    <source>
        <strain evidence="2">cv. Heinz 1706</strain>
    </source>
</reference>
<feature type="region of interest" description="Disordered" evidence="1">
    <location>
        <begin position="51"/>
        <end position="78"/>
    </location>
</feature>
<dbReference type="AlphaFoldDB" id="A0A3Q7FNY5"/>
<sequence length="78" mass="8843">MVKGKSKYLFSSKADSEKSESSTLQPLKVLFALGGTTHNFINETLADKLGKNDFDCNESVDDEDEDEDNKRRESVEFY</sequence>
<feature type="compositionally biased region" description="Basic and acidic residues" evidence="1">
    <location>
        <begin position="68"/>
        <end position="78"/>
    </location>
</feature>
<reference evidence="2" key="1">
    <citation type="journal article" date="2012" name="Nature">
        <title>The tomato genome sequence provides insights into fleshy fruit evolution.</title>
        <authorList>
            <consortium name="Tomato Genome Consortium"/>
        </authorList>
    </citation>
    <scope>NUCLEOTIDE SEQUENCE [LARGE SCALE GENOMIC DNA]</scope>
    <source>
        <strain evidence="2">cv. Heinz 1706</strain>
    </source>
</reference>
<feature type="compositionally biased region" description="Acidic residues" evidence="1">
    <location>
        <begin position="55"/>
        <end position="67"/>
    </location>
</feature>
<feature type="region of interest" description="Disordered" evidence="1">
    <location>
        <begin position="1"/>
        <end position="22"/>
    </location>
</feature>
<protein>
    <submittedName>
        <fullName evidence="2">Uncharacterized protein</fullName>
    </submittedName>
</protein>
<name>A0A3Q7FNY5_SOLLC</name>